<evidence type="ECO:0000313" key="5">
    <source>
        <dbReference type="Proteomes" id="UP001498421"/>
    </source>
</evidence>
<gene>
    <name evidence="4" type="ORF">QQZ08_000350</name>
</gene>
<dbReference type="PANTHER" id="PTHR47425:SF2">
    <property type="entry name" value="FARB-RELATED"/>
    <property type="match status" value="1"/>
</dbReference>
<dbReference type="InterPro" id="IPR052761">
    <property type="entry name" value="Fungal_Detox/Toxin_TFs"/>
</dbReference>
<feature type="region of interest" description="Disordered" evidence="2">
    <location>
        <begin position="14"/>
        <end position="46"/>
    </location>
</feature>
<dbReference type="Proteomes" id="UP001498421">
    <property type="component" value="Unassembled WGS sequence"/>
</dbReference>
<feature type="domain" description="Xylanolytic transcriptional activator regulatory" evidence="3">
    <location>
        <begin position="279"/>
        <end position="365"/>
    </location>
</feature>
<evidence type="ECO:0000313" key="4">
    <source>
        <dbReference type="EMBL" id="KAK7432879.1"/>
    </source>
</evidence>
<dbReference type="EMBL" id="JAZAVK010000002">
    <property type="protein sequence ID" value="KAK7432879.1"/>
    <property type="molecule type" value="Genomic_DNA"/>
</dbReference>
<dbReference type="PANTHER" id="PTHR47425">
    <property type="entry name" value="FARB-RELATED"/>
    <property type="match status" value="1"/>
</dbReference>
<keyword evidence="1" id="KW-0539">Nucleus</keyword>
<evidence type="ECO:0000259" key="3">
    <source>
        <dbReference type="SMART" id="SM00906"/>
    </source>
</evidence>
<dbReference type="CDD" id="cd12148">
    <property type="entry name" value="fungal_TF_MHR"/>
    <property type="match status" value="1"/>
</dbReference>
<dbReference type="InterPro" id="IPR007219">
    <property type="entry name" value="XnlR_reg_dom"/>
</dbReference>
<accession>A0ABR1IH13</accession>
<comment type="caution">
    <text evidence="4">The sequence shown here is derived from an EMBL/GenBank/DDBJ whole genome shotgun (WGS) entry which is preliminary data.</text>
</comment>
<organism evidence="4 5">
    <name type="scientific">Neonectria magnoliae</name>
    <dbReference type="NCBI Taxonomy" id="2732573"/>
    <lineage>
        <taxon>Eukaryota</taxon>
        <taxon>Fungi</taxon>
        <taxon>Dikarya</taxon>
        <taxon>Ascomycota</taxon>
        <taxon>Pezizomycotina</taxon>
        <taxon>Sordariomycetes</taxon>
        <taxon>Hypocreomycetidae</taxon>
        <taxon>Hypocreales</taxon>
        <taxon>Nectriaceae</taxon>
        <taxon>Neonectria</taxon>
    </lineage>
</organism>
<evidence type="ECO:0000256" key="1">
    <source>
        <dbReference type="ARBA" id="ARBA00023242"/>
    </source>
</evidence>
<dbReference type="SMART" id="SM00906">
    <property type="entry name" value="Fungal_trans"/>
    <property type="match status" value="1"/>
</dbReference>
<name>A0ABR1IH13_9HYPO</name>
<protein>
    <recommendedName>
        <fullName evidence="3">Xylanolytic transcriptional activator regulatory domain-containing protein</fullName>
    </recommendedName>
</protein>
<proteinExistence type="predicted"/>
<evidence type="ECO:0000256" key="2">
    <source>
        <dbReference type="SAM" id="MobiDB-lite"/>
    </source>
</evidence>
<keyword evidence="5" id="KW-1185">Reference proteome</keyword>
<dbReference type="Pfam" id="PF04082">
    <property type="entry name" value="Fungal_trans"/>
    <property type="match status" value="1"/>
</dbReference>
<reference evidence="4 5" key="1">
    <citation type="journal article" date="2025" name="Microbiol. Resour. Announc.">
        <title>Draft genome sequences for Neonectria magnoliae and Neonectria punicea, canker pathogens of Liriodendron tulipifera and Acer saccharum in West Virginia.</title>
        <authorList>
            <person name="Petronek H.M."/>
            <person name="Kasson M.T."/>
            <person name="Metheny A.M."/>
            <person name="Stauder C.M."/>
            <person name="Lovett B."/>
            <person name="Lynch S.C."/>
            <person name="Garnas J.R."/>
            <person name="Kasson L.R."/>
            <person name="Stajich J.E."/>
        </authorList>
    </citation>
    <scope>NUCLEOTIDE SEQUENCE [LARGE SCALE GENOMIC DNA]</scope>
    <source>
        <strain evidence="4 5">NRRL 64651</strain>
    </source>
</reference>
<sequence length="672" mass="75099">MRCDTPRFHPLEAANIDCTASPEKEAGGSPNHSRHEPTAATDLENNAANVDAVSTDTDPLRTAQDAGANPPFVSVFDFEVPLIPDFDLELPRTPSGEFAPLFSNETPPSNLDLGVCPSVTVTYSYYSFLVINNLDYMMPQDVNFIESQGCFDVPTNEVLDDFVQQYFLHVHPLLPLLNEGDFWDAFYLRDASTDYRVPLLVFQAMLFSSCPFVSEKRLKALGFSDIRTARATFYRRARLLYCFETELLPVHLAQTALLLSFWAPNPSEPRSLVGPTKSNTAWLSTAIQHCKAAGAHIQAGPLPNLPSGQLIEPKERTLLRRLWWCCIIRDRILALGLRRSLQISRSHFNFDESIGLGFPDLVDEVERSMVYDAKTKWHLMELLVQFVELCSILTNVIALIHPLDDVPRWSRPCLEQSSQLSECKRELKQWYKRTAVRFTPFSGGSVSGFGRVEANEVIHDSVILYSNLIYMFYHATRVAICHHEAFQVVSANLSPSTSSDSCMSIEKSAKELRDAAFGTTKCVQGLVDLGLARWLPISVIPCLALPLVLYILDSKLSSTNGISTEPAAQAVTKQSRLNTLIEAMKTYRPQYDSVDFVTGIIRHVVDLVKFNEVSDSALLEQSAFTEWSDILTLAPGLYLRLVMTLDLGFSNARLPQDADFPSSLRGALNNLI</sequence>